<dbReference type="EMBL" id="PHUJ01000002">
    <property type="protein sequence ID" value="PKB41198.1"/>
    <property type="molecule type" value="Genomic_DNA"/>
</dbReference>
<proteinExistence type="predicted"/>
<name>A0AA44UUT1_PSEA5</name>
<comment type="caution">
    <text evidence="1">The sequence shown here is derived from an EMBL/GenBank/DDBJ whole genome shotgun (WGS) entry which is preliminary data.</text>
</comment>
<reference evidence="1 2" key="1">
    <citation type="submission" date="2017-11" db="EMBL/GenBank/DDBJ databases">
        <title>Sequencing the genomes of 1000 actinobacteria strains.</title>
        <authorList>
            <person name="Klenk H.-P."/>
        </authorList>
    </citation>
    <scope>NUCLEOTIDE SEQUENCE [LARGE SCALE GENOMIC DNA]</scope>
    <source>
        <strain evidence="1 2">DSM 44104</strain>
    </source>
</reference>
<organism evidence="1 2">
    <name type="scientific">Pseudonocardia alni</name>
    <name type="common">Amycolata alni</name>
    <dbReference type="NCBI Taxonomy" id="33907"/>
    <lineage>
        <taxon>Bacteria</taxon>
        <taxon>Bacillati</taxon>
        <taxon>Actinomycetota</taxon>
        <taxon>Actinomycetes</taxon>
        <taxon>Pseudonocardiales</taxon>
        <taxon>Pseudonocardiaceae</taxon>
        <taxon>Pseudonocardia</taxon>
    </lineage>
</organism>
<dbReference type="InterPro" id="IPR001387">
    <property type="entry name" value="Cro/C1-type_HTH"/>
</dbReference>
<evidence type="ECO:0000313" key="1">
    <source>
        <dbReference type="EMBL" id="PKB41198.1"/>
    </source>
</evidence>
<dbReference type="GO" id="GO:0003677">
    <property type="term" value="F:DNA binding"/>
    <property type="evidence" value="ECO:0007669"/>
    <property type="project" value="InterPro"/>
</dbReference>
<dbReference type="AlphaFoldDB" id="A0AA44UUT1"/>
<accession>A0AA44UUT1</accession>
<protein>
    <submittedName>
        <fullName evidence="1">Uncharacterized protein</fullName>
    </submittedName>
</protein>
<gene>
    <name evidence="1" type="ORF">ATL51_0160</name>
</gene>
<dbReference type="SUPFAM" id="SSF47413">
    <property type="entry name" value="lambda repressor-like DNA-binding domains"/>
    <property type="match status" value="1"/>
</dbReference>
<dbReference type="CDD" id="cd00093">
    <property type="entry name" value="HTH_XRE"/>
    <property type="match status" value="1"/>
</dbReference>
<sequence length="255" mass="27688">MRRLVINWEVVEQRRIAAGLTHAQLAERVGVAAVTGPVRLWQDGGHDAVPLGLLERLCQVLDLHPVELFRAPQRAAQRNALAEPEVAADAQVLEAALATLPRPAAAGQQTAAVSRAGLADVLGWPLPRLAAAIADLDDTLADRGVRLDVDVVADGRAVHGVAPRPGLLTTAQREALHRLTYADEALDVDIVRVLYAAADPDIRCSERHRTISADAAVRLQQLGLVRRRHRARDLELTDDARYALLLDRQHPLSST</sequence>
<dbReference type="Proteomes" id="UP000232453">
    <property type="component" value="Unassembled WGS sequence"/>
</dbReference>
<dbReference type="InterPro" id="IPR010982">
    <property type="entry name" value="Lambda_DNA-bd_dom_sf"/>
</dbReference>
<evidence type="ECO:0000313" key="2">
    <source>
        <dbReference type="Proteomes" id="UP000232453"/>
    </source>
</evidence>
<dbReference type="Gene3D" id="1.10.260.40">
    <property type="entry name" value="lambda repressor-like DNA-binding domains"/>
    <property type="match status" value="1"/>
</dbReference>